<evidence type="ECO:0000313" key="8">
    <source>
        <dbReference type="Proteomes" id="UP000006075"/>
    </source>
</evidence>
<keyword evidence="4" id="KW-1133">Transmembrane helix</keyword>
<dbReference type="Gene3D" id="3.60.21.10">
    <property type="match status" value="1"/>
</dbReference>
<dbReference type="GO" id="GO:0009166">
    <property type="term" value="P:nucleotide catabolic process"/>
    <property type="evidence" value="ECO:0007669"/>
    <property type="project" value="InterPro"/>
</dbReference>
<evidence type="ECO:0000256" key="1">
    <source>
        <dbReference type="ARBA" id="ARBA00022729"/>
    </source>
</evidence>
<comment type="similarity">
    <text evidence="2">Belongs to the 5'-nucleotidase family.</text>
</comment>
<dbReference type="Gene3D" id="3.90.780.10">
    <property type="entry name" value="5'-Nucleotidase, C-terminal domain"/>
    <property type="match status" value="1"/>
</dbReference>
<dbReference type="Proteomes" id="UP000006075">
    <property type="component" value="Unassembled WGS sequence"/>
</dbReference>
<gene>
    <name evidence="7" type="ORF">HMPREF9240_00612</name>
</gene>
<proteinExistence type="inferred from homology"/>
<dbReference type="OrthoDB" id="1016457at2"/>
<dbReference type="eggNOG" id="COG0737">
    <property type="taxonomic scope" value="Bacteria"/>
</dbReference>
<sequence length="689" mass="72664">MLRPKHRASYLPILFAMAVSLFTLSAPQARAAAQVEISIAAITDFHGHIEMAPNLSEQVTRMRAQNPNTFLVSTGDSVGGSTYVSSIAKDEPTMKILTKLGLEVSALGNHEFDAGYSDIVSRQLGQVGWDFVGSNISGVDTSKVLPYKIKTTKEGIRVGFIGATTADLPNLVNPAGLEGLAISDPVTALNNSAAALKDGDDANGEADVVVALLHEDYTAAARLGANVDAAVAGHTHTNKTTQTASGAPVVQPDCFGRLLADIELSVDASTRKVIAANSKMRTIKDATKDPSVPSDATILPMVQQATAQAKELGKEKVGTIANAAKRGVQGDPEGTENRGAESTLGNLIAEGFYQYAKGEGATPSFAIMNAGGLRTPSLDANSDGIVTVEESYNVQPFNGDMGTIDLTPAQVYKLVEQQWKPEGASRPMLKLAFSNNFFYTYDPSPNLGSKVIDIYIDKKKLDRGDTTSKLRVAGGTFLLNGGDGYTVMKEGTNFAQLPGINDLGAFNHFLAAHPGYAVSQSQGSVGITGPRNLKAGQKVTLGLSSLSWTTDEPNADTVTVQFQGKQVAAAPIDNRVVQSLDETGRSRVSFTVPQVKKSGYYPLELQFGVNKVTYPLYVQAASKPTPPSPADHADQPASVSSRPTQHRKAKKRDAGAKELAGTGISLFAAATLATALSTGGLVLLQRKRG</sequence>
<keyword evidence="4" id="KW-0812">Transmembrane</keyword>
<dbReference type="InterPro" id="IPR029052">
    <property type="entry name" value="Metallo-depent_PP-like"/>
</dbReference>
<comment type="caution">
    <text evidence="7">The sequence shown here is derived from an EMBL/GenBank/DDBJ whole genome shotgun (WGS) entry which is preliminary data.</text>
</comment>
<evidence type="ECO:0000259" key="6">
    <source>
        <dbReference type="Pfam" id="PF02872"/>
    </source>
</evidence>
<reference evidence="7 8" key="1">
    <citation type="submission" date="2012-07" db="EMBL/GenBank/DDBJ databases">
        <title>The Genome Sequence of Actinomyces neuii subsp. anitratus BVS029A5.</title>
        <authorList>
            <consortium name="The Broad Institute Genome Sequencing Platform"/>
            <person name="Earl A."/>
            <person name="Ward D."/>
            <person name="Feldgarden M."/>
            <person name="Gevers D."/>
            <person name="Saerens B."/>
            <person name="Vaneechoutte M."/>
            <person name="Walker B."/>
            <person name="Young S.K."/>
            <person name="Zeng Q."/>
            <person name="Gargeya S."/>
            <person name="Fitzgerald M."/>
            <person name="Haas B."/>
            <person name="Abouelleil A."/>
            <person name="Alvarado L."/>
            <person name="Arachchi H.M."/>
            <person name="Berlin A."/>
            <person name="Chapman S.B."/>
            <person name="Goldberg J."/>
            <person name="Griggs A."/>
            <person name="Gujja S."/>
            <person name="Hansen M."/>
            <person name="Howarth C."/>
            <person name="Imamovic A."/>
            <person name="Larimer J."/>
            <person name="McCowen C."/>
            <person name="Montmayeur A."/>
            <person name="Murphy C."/>
            <person name="Neiman D."/>
            <person name="Pearson M."/>
            <person name="Priest M."/>
            <person name="Roberts A."/>
            <person name="Saif S."/>
            <person name="Shea T."/>
            <person name="Sisk P."/>
            <person name="Sykes S."/>
            <person name="Wortman J."/>
            <person name="Nusbaum C."/>
            <person name="Birren B."/>
        </authorList>
    </citation>
    <scope>NUCLEOTIDE SEQUENCE [LARGE SCALE GENOMIC DNA]</scope>
    <source>
        <strain evidence="7 8">BVS029A5</strain>
    </source>
</reference>
<dbReference type="GO" id="GO:0000166">
    <property type="term" value="F:nucleotide binding"/>
    <property type="evidence" value="ECO:0007669"/>
    <property type="project" value="UniProtKB-KW"/>
</dbReference>
<dbReference type="PATRIC" id="fig|888439.3.peg.616"/>
<feature type="transmembrane region" description="Helical" evidence="4">
    <location>
        <begin position="659"/>
        <end position="684"/>
    </location>
</feature>
<dbReference type="SUPFAM" id="SSF56300">
    <property type="entry name" value="Metallo-dependent phosphatases"/>
    <property type="match status" value="1"/>
</dbReference>
<name>K0YUP8_9ACTO</name>
<dbReference type="PRINTS" id="PR01607">
    <property type="entry name" value="APYRASEFAMLY"/>
</dbReference>
<evidence type="ECO:0000256" key="4">
    <source>
        <dbReference type="SAM" id="Phobius"/>
    </source>
</evidence>
<evidence type="ECO:0000256" key="3">
    <source>
        <dbReference type="SAM" id="MobiDB-lite"/>
    </source>
</evidence>
<dbReference type="InterPro" id="IPR008334">
    <property type="entry name" value="5'-Nucleotdase_C"/>
</dbReference>
<keyword evidence="8" id="KW-1185">Reference proteome</keyword>
<dbReference type="Pfam" id="PF00149">
    <property type="entry name" value="Metallophos"/>
    <property type="match status" value="1"/>
</dbReference>
<evidence type="ECO:0000313" key="7">
    <source>
        <dbReference type="EMBL" id="EJZ87263.1"/>
    </source>
</evidence>
<keyword evidence="2" id="KW-0378">Hydrolase</keyword>
<dbReference type="InterPro" id="IPR006179">
    <property type="entry name" value="5_nucleotidase/apyrase"/>
</dbReference>
<evidence type="ECO:0008006" key="9">
    <source>
        <dbReference type="Google" id="ProtNLM"/>
    </source>
</evidence>
<dbReference type="PANTHER" id="PTHR11575:SF24">
    <property type="entry name" value="5'-NUCLEOTIDASE"/>
    <property type="match status" value="1"/>
</dbReference>
<keyword evidence="2" id="KW-0547">Nucleotide-binding</keyword>
<dbReference type="SUPFAM" id="SSF55816">
    <property type="entry name" value="5'-nucleotidase (syn. UDP-sugar hydrolase), C-terminal domain"/>
    <property type="match status" value="1"/>
</dbReference>
<dbReference type="InterPro" id="IPR004843">
    <property type="entry name" value="Calcineurin-like_PHP"/>
</dbReference>
<dbReference type="InterPro" id="IPR036907">
    <property type="entry name" value="5'-Nucleotdase_C_sf"/>
</dbReference>
<keyword evidence="1 2" id="KW-0732">Signal</keyword>
<dbReference type="PANTHER" id="PTHR11575">
    <property type="entry name" value="5'-NUCLEOTIDASE-RELATED"/>
    <property type="match status" value="1"/>
</dbReference>
<feature type="region of interest" description="Disordered" evidence="3">
    <location>
        <begin position="621"/>
        <end position="655"/>
    </location>
</feature>
<dbReference type="HOGENOM" id="CLU_005854_5_0_11"/>
<dbReference type="EMBL" id="AGWP01000004">
    <property type="protein sequence ID" value="EJZ87263.1"/>
    <property type="molecule type" value="Genomic_DNA"/>
</dbReference>
<evidence type="ECO:0000256" key="2">
    <source>
        <dbReference type="RuleBase" id="RU362119"/>
    </source>
</evidence>
<dbReference type="GO" id="GO:0008253">
    <property type="term" value="F:5'-nucleotidase activity"/>
    <property type="evidence" value="ECO:0007669"/>
    <property type="project" value="TreeGrafter"/>
</dbReference>
<accession>K0YUP8</accession>
<keyword evidence="4" id="KW-0472">Membrane</keyword>
<feature type="domain" description="5'-Nucleotidase C-terminal" evidence="6">
    <location>
        <begin position="327"/>
        <end position="490"/>
    </location>
</feature>
<dbReference type="GO" id="GO:0030288">
    <property type="term" value="C:outer membrane-bounded periplasmic space"/>
    <property type="evidence" value="ECO:0007669"/>
    <property type="project" value="TreeGrafter"/>
</dbReference>
<dbReference type="AlphaFoldDB" id="K0YUP8"/>
<dbReference type="GO" id="GO:0008768">
    <property type="term" value="F:UDP-sugar diphosphatase activity"/>
    <property type="evidence" value="ECO:0007669"/>
    <property type="project" value="TreeGrafter"/>
</dbReference>
<feature type="signal peptide" evidence="2">
    <location>
        <begin position="1"/>
        <end position="31"/>
    </location>
</feature>
<protein>
    <recommendedName>
        <fullName evidence="9">5'-Nucleotidase C-terminal domain-containing protein</fullName>
    </recommendedName>
</protein>
<feature type="chain" id="PRO_5003841861" description="5'-Nucleotidase C-terminal domain-containing protein" evidence="2">
    <location>
        <begin position="32"/>
        <end position="689"/>
    </location>
</feature>
<dbReference type="Pfam" id="PF02872">
    <property type="entry name" value="5_nucleotid_C"/>
    <property type="match status" value="1"/>
</dbReference>
<evidence type="ECO:0000259" key="5">
    <source>
        <dbReference type="Pfam" id="PF00149"/>
    </source>
</evidence>
<organism evidence="7 8">
    <name type="scientific">Winkia neuii BV029A5</name>
    <dbReference type="NCBI Taxonomy" id="888439"/>
    <lineage>
        <taxon>Bacteria</taxon>
        <taxon>Bacillati</taxon>
        <taxon>Actinomycetota</taxon>
        <taxon>Actinomycetes</taxon>
        <taxon>Actinomycetales</taxon>
        <taxon>Actinomycetaceae</taxon>
        <taxon>Winkia</taxon>
    </lineage>
</organism>
<feature type="domain" description="Calcineurin-like phosphoesterase" evidence="5">
    <location>
        <begin position="38"/>
        <end position="237"/>
    </location>
</feature>